<organism evidence="3 4">
    <name type="scientific">Paenibacillus lacisoli</name>
    <dbReference type="NCBI Taxonomy" id="3064525"/>
    <lineage>
        <taxon>Bacteria</taxon>
        <taxon>Bacillati</taxon>
        <taxon>Bacillota</taxon>
        <taxon>Bacilli</taxon>
        <taxon>Bacillales</taxon>
        <taxon>Paenibacillaceae</taxon>
        <taxon>Paenibacillus</taxon>
    </lineage>
</organism>
<dbReference type="Proteomes" id="UP001240171">
    <property type="component" value="Unassembled WGS sequence"/>
</dbReference>
<dbReference type="InterPro" id="IPR053537">
    <property type="entry name" value="DNA-guanine_TGase"/>
</dbReference>
<evidence type="ECO:0000313" key="4">
    <source>
        <dbReference type="Proteomes" id="UP001240171"/>
    </source>
</evidence>
<dbReference type="Pfam" id="PF01702">
    <property type="entry name" value="TGT"/>
    <property type="match status" value="1"/>
</dbReference>
<evidence type="ECO:0000259" key="1">
    <source>
        <dbReference type="Pfam" id="PF01702"/>
    </source>
</evidence>
<dbReference type="Gene3D" id="3.20.20.105">
    <property type="entry name" value="Queuine tRNA-ribosyltransferase-like"/>
    <property type="match status" value="1"/>
</dbReference>
<evidence type="ECO:0000259" key="2">
    <source>
        <dbReference type="Pfam" id="PF21818"/>
    </source>
</evidence>
<proteinExistence type="predicted"/>
<dbReference type="RefSeq" id="WP_305022518.1">
    <property type="nucleotide sequence ID" value="NZ_JAUQTB010000001.1"/>
</dbReference>
<feature type="domain" description="tRNA-guanine(15) transglycosylase-like" evidence="1">
    <location>
        <begin position="327"/>
        <end position="521"/>
    </location>
</feature>
<protein>
    <submittedName>
        <fullName evidence="3">tRNA-guanine transglycosylase DpdA</fullName>
    </submittedName>
</protein>
<gene>
    <name evidence="3" type="primary">dpdA</name>
    <name evidence="3" type="ORF">Q5741_02835</name>
</gene>
<reference evidence="3 4" key="1">
    <citation type="submission" date="2023-07" db="EMBL/GenBank/DDBJ databases">
        <title>Paenibacillus sp. JX-17 nov. isolated from soil.</title>
        <authorList>
            <person name="Wan Y."/>
            <person name="Liu B."/>
        </authorList>
    </citation>
    <scope>NUCLEOTIDE SEQUENCE [LARGE SCALE GENOMIC DNA]</scope>
    <source>
        <strain evidence="3 4">JX-17</strain>
    </source>
</reference>
<feature type="domain" description="DUF6884" evidence="2">
    <location>
        <begin position="43"/>
        <end position="148"/>
    </location>
</feature>
<evidence type="ECO:0000313" key="3">
    <source>
        <dbReference type="EMBL" id="MDO7905347.1"/>
    </source>
</evidence>
<dbReference type="EMBL" id="JAUQTB010000001">
    <property type="protein sequence ID" value="MDO7905347.1"/>
    <property type="molecule type" value="Genomic_DNA"/>
</dbReference>
<dbReference type="Pfam" id="PF21818">
    <property type="entry name" value="DUF6884"/>
    <property type="match status" value="1"/>
</dbReference>
<dbReference type="NCBIfam" id="NF041059">
    <property type="entry name" value="DpdA"/>
    <property type="match status" value="1"/>
</dbReference>
<dbReference type="SUPFAM" id="SSF51713">
    <property type="entry name" value="tRNA-guanine transglycosylase"/>
    <property type="match status" value="1"/>
</dbReference>
<sequence>MDKRILVVTSCTGEKKQKPVNQLLLDDFKDLEVLKNRESELDKFTAGELYTGSQHEALMKGVRQYRDAGAKIDVNILSAGYGLIPEEKEIVPYEVTFNNMDANFIRRWAKQQGVTEDLKVRIQNYDLIFFLLGDKYLQAIEWPISTRDDQKLIFFAGESSKKRILLEDRNYMLSIGEKEAKKFKFGLIGIKGFLFAQLLAAARKNPDEVWTAIDQDPALIREYILDTINSEKQLELFTEDNSGLLKFHSELYPVADHLVSKNSGKDFHFFMPENDDRVDPNYDFLKDFSEKTRNPLVNDVYAHQLFDQPQYDGILISKVNIDNATKQKRKLIEEMGIRKFLKLPENYPIMGDCGAFSYIDQDEPPYKTEEVIQYYEDHELNFGVSIDHLIVGPFQRDEKIRDYRYEITLENAKDFIIKHREKNCGFLPVGVVQGWDPVSFRKAIEHVISLGYTRVALGGLAREKSEVIYEILKEISPYIPNEDFRLHLFGVARDMRTMRSFHKLGMTSFDSASPLRRAWLGTGHNYHTVEGKHYTAIRIPEASETTGRVKKMVLEGKGEFSQYKVLEQKALSALRKFDRKEIHIDEALKAILEYDEMLGENREAHEDLYYELLMERPWEECTCPICSAIGIDVVIFRGNNRNRRRGFHNTYAYYCQVKDMREKMMKDIG</sequence>
<dbReference type="InterPro" id="IPR002616">
    <property type="entry name" value="tRNA_ribo_trans-like"/>
</dbReference>
<keyword evidence="4" id="KW-1185">Reference proteome</keyword>
<accession>A0ABT9C7V0</accession>
<comment type="caution">
    <text evidence="3">The sequence shown here is derived from an EMBL/GenBank/DDBJ whole genome shotgun (WGS) entry which is preliminary data.</text>
</comment>
<dbReference type="InterPro" id="IPR036511">
    <property type="entry name" value="TGT-like_sf"/>
</dbReference>
<dbReference type="InterPro" id="IPR049251">
    <property type="entry name" value="DUF6884"/>
</dbReference>
<name>A0ABT9C7V0_9BACL</name>